<dbReference type="Proteomes" id="UP000835052">
    <property type="component" value="Unassembled WGS sequence"/>
</dbReference>
<dbReference type="GO" id="GO:0006457">
    <property type="term" value="P:protein folding"/>
    <property type="evidence" value="ECO:0007669"/>
    <property type="project" value="InterPro"/>
</dbReference>
<dbReference type="InterPro" id="IPR002194">
    <property type="entry name" value="Chaperonin_TCP-1_CS"/>
</dbReference>
<evidence type="ECO:0000256" key="4">
    <source>
        <dbReference type="ARBA" id="ARBA00011396"/>
    </source>
</evidence>
<dbReference type="Pfam" id="PF10256">
    <property type="entry name" value="Erf4"/>
    <property type="match status" value="1"/>
</dbReference>
<evidence type="ECO:0000256" key="3">
    <source>
        <dbReference type="ARBA" id="ARBA00008020"/>
    </source>
</evidence>
<feature type="domain" description="Golgin subfamily A member 7/ERF4" evidence="9">
    <location>
        <begin position="115"/>
        <end position="227"/>
    </location>
</feature>
<evidence type="ECO:0000256" key="8">
    <source>
        <dbReference type="SAM" id="MobiDB-lite"/>
    </source>
</evidence>
<feature type="compositionally biased region" description="Polar residues" evidence="8">
    <location>
        <begin position="250"/>
        <end position="263"/>
    </location>
</feature>
<evidence type="ECO:0000313" key="10">
    <source>
        <dbReference type="EMBL" id="CAD6197161.1"/>
    </source>
</evidence>
<keyword evidence="6" id="KW-0256">Endoplasmic reticulum</keyword>
<protein>
    <recommendedName>
        <fullName evidence="5">Ras modification protein ERF4</fullName>
    </recommendedName>
</protein>
<evidence type="ECO:0000313" key="11">
    <source>
        <dbReference type="Proteomes" id="UP000835052"/>
    </source>
</evidence>
<sequence>MASKIFFSINKSQERSVGDGTETLLLDTINKILDMICTLASMVAPVSYSLIQEKFLTQQMKDMPKTIESKAYNIRRNIVIHRMFTPQQSSNSRNGADVVLTSERQVIFLNSCRKIFIQRDYSRGLNVSFETEYPTKLTGMISRDVWENTIMRINKIFEDAESVSCTTVFETLLGCITCYCSRLVTKSLYEKKLYELQEFLDRENEDTYHYAGVHILNPMERGLRVIEISLLNTSEEPLLSRPDGGVSPRQGLTTPLAPTTRTM</sequence>
<comment type="similarity">
    <text evidence="3">Belongs to the TCP-1 chaperonin family.</text>
</comment>
<dbReference type="InterPro" id="IPR019383">
    <property type="entry name" value="Golgin_A_7/ERF4"/>
</dbReference>
<comment type="subunit">
    <text evidence="4">Interacts with ERF2.</text>
</comment>
<dbReference type="GO" id="GO:0002178">
    <property type="term" value="C:palmitoyltransferase complex"/>
    <property type="evidence" value="ECO:0007669"/>
    <property type="project" value="TreeGrafter"/>
</dbReference>
<dbReference type="GO" id="GO:0051082">
    <property type="term" value="F:unfolded protein binding"/>
    <property type="evidence" value="ECO:0007669"/>
    <property type="project" value="InterPro"/>
</dbReference>
<dbReference type="OrthoDB" id="2190159at2759"/>
<dbReference type="PANTHER" id="PTHR13254:SF0">
    <property type="entry name" value="GOLGIN SUBFAMILY A MEMBER 7_ERF4 DOMAIN-CONTAINING PROTEIN"/>
    <property type="match status" value="1"/>
</dbReference>
<organism evidence="10 11">
    <name type="scientific">Caenorhabditis auriculariae</name>
    <dbReference type="NCBI Taxonomy" id="2777116"/>
    <lineage>
        <taxon>Eukaryota</taxon>
        <taxon>Metazoa</taxon>
        <taxon>Ecdysozoa</taxon>
        <taxon>Nematoda</taxon>
        <taxon>Chromadorea</taxon>
        <taxon>Rhabditida</taxon>
        <taxon>Rhabditina</taxon>
        <taxon>Rhabditomorpha</taxon>
        <taxon>Rhabditoidea</taxon>
        <taxon>Rhabditidae</taxon>
        <taxon>Peloderinae</taxon>
        <taxon>Caenorhabditis</taxon>
    </lineage>
</organism>
<proteinExistence type="inferred from homology"/>
<comment type="subcellular location">
    <subcellularLocation>
        <location evidence="1">Endoplasmic reticulum membrane</location>
        <topology evidence="1">Peripheral membrane protein</topology>
    </subcellularLocation>
</comment>
<dbReference type="GO" id="GO:0005524">
    <property type="term" value="F:ATP binding"/>
    <property type="evidence" value="ECO:0007669"/>
    <property type="project" value="InterPro"/>
</dbReference>
<accession>A0A8S1HSL4</accession>
<evidence type="ECO:0000256" key="5">
    <source>
        <dbReference type="ARBA" id="ARBA00018463"/>
    </source>
</evidence>
<dbReference type="GO" id="GO:0016887">
    <property type="term" value="F:ATP hydrolysis activity"/>
    <property type="evidence" value="ECO:0007669"/>
    <property type="project" value="InterPro"/>
</dbReference>
<evidence type="ECO:0000256" key="1">
    <source>
        <dbReference type="ARBA" id="ARBA00004406"/>
    </source>
</evidence>
<dbReference type="PANTHER" id="PTHR13254">
    <property type="entry name" value="GOLGI AUTOANTIGEN, GOLGIN SUBFAMILY A, 7"/>
    <property type="match status" value="1"/>
</dbReference>
<evidence type="ECO:0000256" key="2">
    <source>
        <dbReference type="ARBA" id="ARBA00007732"/>
    </source>
</evidence>
<dbReference type="InterPro" id="IPR051371">
    <property type="entry name" value="Ras_palmitoyltransferase"/>
</dbReference>
<dbReference type="GO" id="GO:0006612">
    <property type="term" value="P:protein targeting to membrane"/>
    <property type="evidence" value="ECO:0007669"/>
    <property type="project" value="TreeGrafter"/>
</dbReference>
<feature type="region of interest" description="Disordered" evidence="8">
    <location>
        <begin position="239"/>
        <end position="263"/>
    </location>
</feature>
<dbReference type="AlphaFoldDB" id="A0A8S1HSL4"/>
<gene>
    <name evidence="10" type="ORF">CAUJ_LOCUS13070</name>
</gene>
<comment type="similarity">
    <text evidence="2">Belongs to the ERF4 family.</text>
</comment>
<reference evidence="10" key="1">
    <citation type="submission" date="2020-10" db="EMBL/GenBank/DDBJ databases">
        <authorList>
            <person name="Kikuchi T."/>
        </authorList>
    </citation>
    <scope>NUCLEOTIDE SEQUENCE</scope>
    <source>
        <strain evidence="10">NKZ352</strain>
    </source>
</reference>
<keyword evidence="11" id="KW-1185">Reference proteome</keyword>
<dbReference type="EMBL" id="CAJGYM010000086">
    <property type="protein sequence ID" value="CAD6197161.1"/>
    <property type="molecule type" value="Genomic_DNA"/>
</dbReference>
<evidence type="ECO:0000259" key="9">
    <source>
        <dbReference type="Pfam" id="PF10256"/>
    </source>
</evidence>
<comment type="caution">
    <text evidence="10">The sequence shown here is derived from an EMBL/GenBank/DDBJ whole genome shotgun (WGS) entry which is preliminary data.</text>
</comment>
<dbReference type="GO" id="GO:0005789">
    <property type="term" value="C:endoplasmic reticulum membrane"/>
    <property type="evidence" value="ECO:0007669"/>
    <property type="project" value="UniProtKB-SubCell"/>
</dbReference>
<dbReference type="PROSITE" id="PS00995">
    <property type="entry name" value="TCP1_3"/>
    <property type="match status" value="1"/>
</dbReference>
<name>A0A8S1HSL4_9PELO</name>
<keyword evidence="7" id="KW-0472">Membrane</keyword>
<evidence type="ECO:0000256" key="7">
    <source>
        <dbReference type="ARBA" id="ARBA00023136"/>
    </source>
</evidence>
<evidence type="ECO:0000256" key="6">
    <source>
        <dbReference type="ARBA" id="ARBA00022824"/>
    </source>
</evidence>